<reference evidence="2" key="1">
    <citation type="submission" date="2017-09" db="EMBL/GenBank/DDBJ databases">
        <title>Depth-based differentiation of microbial function through sediment-hosted aquifers and enrichment of novel symbionts in the deep terrestrial subsurface.</title>
        <authorList>
            <person name="Probst A.J."/>
            <person name="Ladd B."/>
            <person name="Jarett J.K."/>
            <person name="Geller-Mcgrath D.E."/>
            <person name="Sieber C.M.K."/>
            <person name="Emerson J.B."/>
            <person name="Anantharaman K."/>
            <person name="Thomas B.C."/>
            <person name="Malmstrom R."/>
            <person name="Stieglmeier M."/>
            <person name="Klingl A."/>
            <person name="Woyke T."/>
            <person name="Ryan C.M."/>
            <person name="Banfield J.F."/>
        </authorList>
    </citation>
    <scope>NUCLEOTIDE SEQUENCE [LARGE SCALE GENOMIC DNA]</scope>
</reference>
<evidence type="ECO:0000313" key="2">
    <source>
        <dbReference type="Proteomes" id="UP000230178"/>
    </source>
</evidence>
<dbReference type="EMBL" id="PFVS01000034">
    <property type="protein sequence ID" value="PJA83570.1"/>
    <property type="molecule type" value="Genomic_DNA"/>
</dbReference>
<name>A0A2M7Z3N5_9BACT</name>
<evidence type="ECO:0000313" key="1">
    <source>
        <dbReference type="EMBL" id="PJA83570.1"/>
    </source>
</evidence>
<proteinExistence type="predicted"/>
<organism evidence="1 2">
    <name type="scientific">Candidatus Nealsonbacteria bacterium CG_4_9_14_3_um_filter_37_29</name>
    <dbReference type="NCBI Taxonomy" id="1974696"/>
    <lineage>
        <taxon>Bacteria</taxon>
        <taxon>Candidatus Nealsoniibacteriota</taxon>
    </lineage>
</organism>
<gene>
    <name evidence="1" type="ORF">CO146_00915</name>
</gene>
<evidence type="ECO:0008006" key="3">
    <source>
        <dbReference type="Google" id="ProtNLM"/>
    </source>
</evidence>
<accession>A0A2M7Z3N5</accession>
<protein>
    <recommendedName>
        <fullName evidence="3">Cell division protein FtsL</fullName>
    </recommendedName>
</protein>
<sequence>MNKKFLIMISILILTPLVFYIFQVNALTRETYLIKNYEKNLGQLSSESETLKVDFSKVNSLSNLENYLQNGNFEKVTQVKYIQILESSVAAR</sequence>
<dbReference type="AlphaFoldDB" id="A0A2M7Z3N5"/>
<comment type="caution">
    <text evidence="1">The sequence shown here is derived from an EMBL/GenBank/DDBJ whole genome shotgun (WGS) entry which is preliminary data.</text>
</comment>
<dbReference type="Proteomes" id="UP000230178">
    <property type="component" value="Unassembled WGS sequence"/>
</dbReference>